<accession>A0ABS5G9T8</accession>
<dbReference type="SUPFAM" id="SSF56801">
    <property type="entry name" value="Acetyl-CoA synthetase-like"/>
    <property type="match status" value="1"/>
</dbReference>
<evidence type="ECO:0000313" key="4">
    <source>
        <dbReference type="Proteomes" id="UP001314635"/>
    </source>
</evidence>
<dbReference type="InterPro" id="IPR000873">
    <property type="entry name" value="AMP-dep_synth/lig_dom"/>
</dbReference>
<dbReference type="InterPro" id="IPR020845">
    <property type="entry name" value="AMP-binding_CS"/>
</dbReference>
<dbReference type="Gene3D" id="3.40.50.12780">
    <property type="entry name" value="N-terminal domain of ligase-like"/>
    <property type="match status" value="1"/>
</dbReference>
<dbReference type="PANTHER" id="PTHR43767:SF1">
    <property type="entry name" value="NONRIBOSOMAL PEPTIDE SYNTHASE PES1 (EUROFUNG)-RELATED"/>
    <property type="match status" value="1"/>
</dbReference>
<organism evidence="3 4">
    <name type="scientific">Bradyrhizobium denitrificans</name>
    <dbReference type="NCBI Taxonomy" id="2734912"/>
    <lineage>
        <taxon>Bacteria</taxon>
        <taxon>Pseudomonadati</taxon>
        <taxon>Pseudomonadota</taxon>
        <taxon>Alphaproteobacteria</taxon>
        <taxon>Hyphomicrobiales</taxon>
        <taxon>Nitrobacteraceae</taxon>
        <taxon>Bradyrhizobium</taxon>
    </lineage>
</organism>
<dbReference type="RefSeq" id="WP_172235265.1">
    <property type="nucleotide sequence ID" value="NZ_JABFDP010000001.1"/>
</dbReference>
<dbReference type="PROSITE" id="PS00455">
    <property type="entry name" value="AMP_BINDING"/>
    <property type="match status" value="1"/>
</dbReference>
<name>A0ABS5G9T8_9BRAD</name>
<dbReference type="InterPro" id="IPR042099">
    <property type="entry name" value="ANL_N_sf"/>
</dbReference>
<dbReference type="EMBL" id="JAFCLK010000017">
    <property type="protein sequence ID" value="MBR1137935.1"/>
    <property type="molecule type" value="Genomic_DNA"/>
</dbReference>
<dbReference type="Proteomes" id="UP001314635">
    <property type="component" value="Unassembled WGS sequence"/>
</dbReference>
<reference evidence="4" key="1">
    <citation type="journal article" date="2021" name="ISME J.">
        <title>Evolutionary origin and ecological implication of a unique nif island in free-living Bradyrhizobium lineages.</title>
        <authorList>
            <person name="Tao J."/>
        </authorList>
    </citation>
    <scope>NUCLEOTIDE SEQUENCE [LARGE SCALE GENOMIC DNA]</scope>
    <source>
        <strain evidence="4">SZCCT0094</strain>
    </source>
</reference>
<dbReference type="InterPro" id="IPR050237">
    <property type="entry name" value="ATP-dep_AMP-bd_enzyme"/>
</dbReference>
<keyword evidence="4" id="KW-1185">Reference proteome</keyword>
<feature type="domain" description="AMP-dependent synthetase/ligase" evidence="2">
    <location>
        <begin position="15"/>
        <end position="164"/>
    </location>
</feature>
<dbReference type="PANTHER" id="PTHR43767">
    <property type="entry name" value="LONG-CHAIN-FATTY-ACID--COA LIGASE"/>
    <property type="match status" value="1"/>
</dbReference>
<feature type="region of interest" description="Disordered" evidence="1">
    <location>
        <begin position="1"/>
        <end position="28"/>
    </location>
</feature>
<evidence type="ECO:0000256" key="1">
    <source>
        <dbReference type="SAM" id="MobiDB-lite"/>
    </source>
</evidence>
<evidence type="ECO:0000313" key="3">
    <source>
        <dbReference type="EMBL" id="MBR1137935.1"/>
    </source>
</evidence>
<comment type="caution">
    <text evidence="3">The sequence shown here is derived from an EMBL/GenBank/DDBJ whole genome shotgun (WGS) entry which is preliminary data.</text>
</comment>
<gene>
    <name evidence="3" type="ORF">JQ619_19355</name>
</gene>
<protein>
    <submittedName>
        <fullName evidence="3">AMP-binding protein</fullName>
    </submittedName>
</protein>
<feature type="compositionally biased region" description="Basic and acidic residues" evidence="1">
    <location>
        <begin position="19"/>
        <end position="28"/>
    </location>
</feature>
<proteinExistence type="predicted"/>
<dbReference type="Pfam" id="PF00501">
    <property type="entry name" value="AMP-binding"/>
    <property type="match status" value="1"/>
</dbReference>
<evidence type="ECO:0000259" key="2">
    <source>
        <dbReference type="Pfam" id="PF00501"/>
    </source>
</evidence>
<sequence length="194" mass="20419">MSDASRHAFPRGAPTNQDGPRDVADTREDCRPTDDLLLIATSGSTGKPKIVRLSHAAVLFNAIKRLHSLGLSGPFQALQSLGLSYSYGLISSFLSPLVVGGTVVLPPRGDITDLSQAIETGRLAVALMTPALIEHLVNTGSPTQLAVLGEIRRLGIGGDACPPTSHCVDRHRIDDRSAGIAGVRISGRAAQRSR</sequence>